<feature type="transmembrane region" description="Helical" evidence="9">
    <location>
        <begin position="230"/>
        <end position="248"/>
    </location>
</feature>
<dbReference type="InterPro" id="IPR000160">
    <property type="entry name" value="GGDEF_dom"/>
</dbReference>
<dbReference type="PANTHER" id="PTHR45138">
    <property type="entry name" value="REGULATORY COMPONENTS OF SENSORY TRANSDUCTION SYSTEM"/>
    <property type="match status" value="1"/>
</dbReference>
<dbReference type="NCBIfam" id="TIGR00254">
    <property type="entry name" value="GGDEF"/>
    <property type="match status" value="1"/>
</dbReference>
<dbReference type="Gene3D" id="3.30.70.270">
    <property type="match status" value="1"/>
</dbReference>
<feature type="transmembrane region" description="Helical" evidence="9">
    <location>
        <begin position="119"/>
        <end position="142"/>
    </location>
</feature>
<organism evidence="11 12">
    <name type="scientific">Methylorubrum rhodinum</name>
    <dbReference type="NCBI Taxonomy" id="29428"/>
    <lineage>
        <taxon>Bacteria</taxon>
        <taxon>Pseudomonadati</taxon>
        <taxon>Pseudomonadota</taxon>
        <taxon>Alphaproteobacteria</taxon>
        <taxon>Hyphomicrobiales</taxon>
        <taxon>Methylobacteriaceae</taxon>
        <taxon>Methylorubrum</taxon>
    </lineage>
</organism>
<evidence type="ECO:0000256" key="3">
    <source>
        <dbReference type="ARBA" id="ARBA00022475"/>
    </source>
</evidence>
<feature type="domain" description="GGDEF" evidence="10">
    <location>
        <begin position="344"/>
        <end position="477"/>
    </location>
</feature>
<proteinExistence type="predicted"/>
<comment type="catalytic activity">
    <reaction evidence="7">
        <text>2 GTP = 3',3'-c-di-GMP + 2 diphosphate</text>
        <dbReference type="Rhea" id="RHEA:24898"/>
        <dbReference type="ChEBI" id="CHEBI:33019"/>
        <dbReference type="ChEBI" id="CHEBI:37565"/>
        <dbReference type="ChEBI" id="CHEBI:58805"/>
        <dbReference type="EC" id="2.7.7.65"/>
    </reaction>
</comment>
<evidence type="ECO:0000259" key="10">
    <source>
        <dbReference type="PROSITE" id="PS50887"/>
    </source>
</evidence>
<evidence type="ECO:0000256" key="8">
    <source>
        <dbReference type="SAM" id="MobiDB-lite"/>
    </source>
</evidence>
<dbReference type="InterPro" id="IPR050469">
    <property type="entry name" value="Diguanylate_Cyclase"/>
</dbReference>
<feature type="transmembrane region" description="Helical" evidence="9">
    <location>
        <begin position="154"/>
        <end position="173"/>
    </location>
</feature>
<reference evidence="11 12" key="1">
    <citation type="submission" date="2020-08" db="EMBL/GenBank/DDBJ databases">
        <title>Genomic Encyclopedia of Type Strains, Phase IV (KMG-IV): sequencing the most valuable type-strain genomes for metagenomic binning, comparative biology and taxonomic classification.</title>
        <authorList>
            <person name="Goeker M."/>
        </authorList>
    </citation>
    <scope>NUCLEOTIDE SEQUENCE [LARGE SCALE GENOMIC DNA]</scope>
    <source>
        <strain evidence="11 12">DSM 2163</strain>
    </source>
</reference>
<dbReference type="GO" id="GO:0005886">
    <property type="term" value="C:plasma membrane"/>
    <property type="evidence" value="ECO:0007669"/>
    <property type="project" value="UniProtKB-SubCell"/>
</dbReference>
<evidence type="ECO:0000256" key="5">
    <source>
        <dbReference type="ARBA" id="ARBA00022989"/>
    </source>
</evidence>
<evidence type="ECO:0000313" key="12">
    <source>
        <dbReference type="Proteomes" id="UP000583454"/>
    </source>
</evidence>
<accession>A0A840ZN85</accession>
<dbReference type="Proteomes" id="UP000583454">
    <property type="component" value="Unassembled WGS sequence"/>
</dbReference>
<dbReference type="EC" id="2.7.7.65" evidence="2"/>
<evidence type="ECO:0000256" key="4">
    <source>
        <dbReference type="ARBA" id="ARBA00022692"/>
    </source>
</evidence>
<keyword evidence="12" id="KW-1185">Reference proteome</keyword>
<dbReference type="CDD" id="cd01949">
    <property type="entry name" value="GGDEF"/>
    <property type="match status" value="1"/>
</dbReference>
<dbReference type="PROSITE" id="PS50887">
    <property type="entry name" value="GGDEF"/>
    <property type="match status" value="1"/>
</dbReference>
<feature type="transmembrane region" description="Helical" evidence="9">
    <location>
        <begin position="268"/>
        <end position="290"/>
    </location>
</feature>
<comment type="subcellular location">
    <subcellularLocation>
        <location evidence="1">Cell membrane</location>
        <topology evidence="1">Multi-pass membrane protein</topology>
    </subcellularLocation>
</comment>
<feature type="transmembrane region" description="Helical" evidence="9">
    <location>
        <begin position="193"/>
        <end position="210"/>
    </location>
</feature>
<evidence type="ECO:0000256" key="9">
    <source>
        <dbReference type="SAM" id="Phobius"/>
    </source>
</evidence>
<evidence type="ECO:0000313" key="11">
    <source>
        <dbReference type="EMBL" id="MBB5758515.1"/>
    </source>
</evidence>
<name>A0A840ZN85_9HYPH</name>
<dbReference type="RefSeq" id="WP_183571021.1">
    <property type="nucleotide sequence ID" value="NZ_JACHOP010000014.1"/>
</dbReference>
<dbReference type="InterPro" id="IPR029787">
    <property type="entry name" value="Nucleotide_cyclase"/>
</dbReference>
<dbReference type="EMBL" id="JACHOP010000014">
    <property type="protein sequence ID" value="MBB5758515.1"/>
    <property type="molecule type" value="Genomic_DNA"/>
</dbReference>
<dbReference type="GO" id="GO:0052621">
    <property type="term" value="F:diguanylate cyclase activity"/>
    <property type="evidence" value="ECO:0007669"/>
    <property type="project" value="UniProtKB-EC"/>
</dbReference>
<evidence type="ECO:0000256" key="2">
    <source>
        <dbReference type="ARBA" id="ARBA00012528"/>
    </source>
</evidence>
<sequence length="524" mass="55695">MTLAWNARLAESIVGLLSCGLAAGTIYLTSDGRDIAAVWPANAVLLAALLDRDPGRGTGVFVAGFLANLAANMITRGPTVGLPLFGLCNLVEIGVAARLMRPALVDDGFLSAPAVVGRFIVVCGLIAPALSGIGGAATAWLLYGQGFRESFVSWLLSDGLGLLILTPFFSALLKGEYLRCLSDKDWRQRAEAAGLQMMTAAIAYGVFFVAERPVLFVLFGPVMLVTFRLGRLGTTLSVLIIAVIGTVATLRGHGPIAVIEQDPRGQAFLFQIFLAGVLLTCLPVAAALSARGAHFTSLSRSTEVLKLQKAELARLAATDSLTGVLNRAAFADTAAAAMQDPSGAPLSLIALDLDLFKQVNDSHGHRTGDRALVHLVSVLQAGLREHDVIGRVGGDEFLILLPRTELDQAEGIAMRLREALRGAPLALDDRTLLPLAMSCGAARHEPPMTFEEFVHAADMKLYAAKHVIRAAYPLRATASPIEADRYEGLEQTSVLRSAATQTRPSRAAARQLADVSGPRHRNNW</sequence>
<dbReference type="InterPro" id="IPR007895">
    <property type="entry name" value="MASE1"/>
</dbReference>
<protein>
    <recommendedName>
        <fullName evidence="2">diguanylate cyclase</fullName>
        <ecNumber evidence="2">2.7.7.65</ecNumber>
    </recommendedName>
</protein>
<keyword evidence="3" id="KW-1003">Cell membrane</keyword>
<feature type="region of interest" description="Disordered" evidence="8">
    <location>
        <begin position="497"/>
        <end position="524"/>
    </location>
</feature>
<dbReference type="Pfam" id="PF05231">
    <property type="entry name" value="MASE1"/>
    <property type="match status" value="1"/>
</dbReference>
<dbReference type="SUPFAM" id="SSF55073">
    <property type="entry name" value="Nucleotide cyclase"/>
    <property type="match status" value="1"/>
</dbReference>
<dbReference type="SMART" id="SM00267">
    <property type="entry name" value="GGDEF"/>
    <property type="match status" value="1"/>
</dbReference>
<dbReference type="AlphaFoldDB" id="A0A840ZN85"/>
<keyword evidence="4 9" id="KW-0812">Transmembrane</keyword>
<keyword evidence="6 9" id="KW-0472">Membrane</keyword>
<dbReference type="Pfam" id="PF00990">
    <property type="entry name" value="GGDEF"/>
    <property type="match status" value="1"/>
</dbReference>
<dbReference type="PANTHER" id="PTHR45138:SF9">
    <property type="entry name" value="DIGUANYLATE CYCLASE DGCM-RELATED"/>
    <property type="match status" value="1"/>
</dbReference>
<keyword evidence="5 9" id="KW-1133">Transmembrane helix</keyword>
<evidence type="ECO:0000256" key="1">
    <source>
        <dbReference type="ARBA" id="ARBA00004651"/>
    </source>
</evidence>
<gene>
    <name evidence="11" type="ORF">HNR00_003237</name>
</gene>
<comment type="caution">
    <text evidence="11">The sequence shown here is derived from an EMBL/GenBank/DDBJ whole genome shotgun (WGS) entry which is preliminary data.</text>
</comment>
<evidence type="ECO:0000256" key="6">
    <source>
        <dbReference type="ARBA" id="ARBA00023136"/>
    </source>
</evidence>
<evidence type="ECO:0000256" key="7">
    <source>
        <dbReference type="ARBA" id="ARBA00034247"/>
    </source>
</evidence>
<dbReference type="InterPro" id="IPR043128">
    <property type="entry name" value="Rev_trsase/Diguanyl_cyclase"/>
</dbReference>